<reference evidence="1" key="1">
    <citation type="submission" date="2007-06" db="EMBL/GenBank/DDBJ databases">
        <title>Bracovirus Evolution: Comparative Genomics of Multiple Viral and Proviral Genomes.</title>
        <authorList>
            <person name="Desjardins C.A."/>
            <person name="Gundersen-Rindal D.E."/>
            <person name="Hostetler J.B."/>
            <person name="Tallon L.J."/>
            <person name="Utterback T.R."/>
            <person name="Fuester R.W."/>
            <person name="Schatz M.C."/>
            <person name="Pedroni M.J."/>
            <person name="Fadrosh D.W."/>
            <person name="Haas B.J."/>
            <person name="Toms B.S."/>
            <person name="Chen D."/>
            <person name="Nene V."/>
        </authorList>
    </citation>
    <scope>NUCLEOTIDE SEQUENCE</scope>
</reference>
<accession>B7S934</accession>
<name>B7S934_GLYIN</name>
<protein>
    <submittedName>
        <fullName evidence="1">Uncharacterized protein</fullName>
    </submittedName>
</protein>
<dbReference type="AlphaFoldDB" id="B7S934"/>
<dbReference type="EMBL" id="EF710657">
    <property type="protein sequence ID" value="ACE75409.1"/>
    <property type="molecule type" value="Genomic_DNA"/>
</dbReference>
<gene>
    <name evidence="1" type="ORF">GIP_L8_0230</name>
</gene>
<proteinExistence type="predicted"/>
<organism evidence="1">
    <name type="scientific">Glyptapanteles indiensis</name>
    <name type="common">Parasitoid wasp</name>
    <dbReference type="NCBI Taxonomy" id="92994"/>
    <lineage>
        <taxon>Eukaryota</taxon>
        <taxon>Metazoa</taxon>
        <taxon>Ecdysozoa</taxon>
        <taxon>Arthropoda</taxon>
        <taxon>Hexapoda</taxon>
        <taxon>Insecta</taxon>
        <taxon>Pterygota</taxon>
        <taxon>Neoptera</taxon>
        <taxon>Endopterygota</taxon>
        <taxon>Hymenoptera</taxon>
        <taxon>Apocrita</taxon>
        <taxon>Ichneumonoidea</taxon>
        <taxon>Braconidae</taxon>
        <taxon>Microgastrinae</taxon>
        <taxon>Glyptapanteles</taxon>
    </lineage>
</organism>
<evidence type="ECO:0000313" key="1">
    <source>
        <dbReference type="EMBL" id="ACE75409.1"/>
    </source>
</evidence>
<sequence length="154" mass="18079">MSNFVVVKIDEELPSFGTNPYKCVPKQWVSNSHSNNVRIPYPSKYKIFNSFETIIYCEPPMKGWNKYTGTIVYRTAQGLIIWYVMTLTSKVAVIFIITDTYYEGLRFIITQDSSYIPEELLYIQHMSNNNTPRPRPSRKVGPKIWRQFCNLFKS</sequence>